<evidence type="ECO:0000313" key="1">
    <source>
        <dbReference type="EMBL" id="VCW96478.1"/>
    </source>
</evidence>
<organism evidence="1 2">
    <name type="scientific">Gulo gulo</name>
    <name type="common">Wolverine</name>
    <name type="synonym">Gluton</name>
    <dbReference type="NCBI Taxonomy" id="48420"/>
    <lineage>
        <taxon>Eukaryota</taxon>
        <taxon>Metazoa</taxon>
        <taxon>Chordata</taxon>
        <taxon>Craniata</taxon>
        <taxon>Vertebrata</taxon>
        <taxon>Euteleostomi</taxon>
        <taxon>Mammalia</taxon>
        <taxon>Eutheria</taxon>
        <taxon>Laurasiatheria</taxon>
        <taxon>Carnivora</taxon>
        <taxon>Caniformia</taxon>
        <taxon>Musteloidea</taxon>
        <taxon>Mustelidae</taxon>
        <taxon>Guloninae</taxon>
        <taxon>Gulo</taxon>
    </lineage>
</organism>
<name>A0A9X9LU87_GULGU</name>
<accession>A0A9X9LU87</accession>
<keyword evidence="2" id="KW-1185">Reference proteome</keyword>
<sequence>MSLKKHLGENTTSLWKLESNELQMNESSIFFMEKLKSCFKLCLC</sequence>
<protein>
    <submittedName>
        <fullName evidence="1">Uncharacterized protein</fullName>
    </submittedName>
</protein>
<proteinExistence type="predicted"/>
<dbReference type="EMBL" id="CYRY02018114">
    <property type="protein sequence ID" value="VCW96478.1"/>
    <property type="molecule type" value="Genomic_DNA"/>
</dbReference>
<evidence type="ECO:0000313" key="2">
    <source>
        <dbReference type="Proteomes" id="UP000269945"/>
    </source>
</evidence>
<dbReference type="Proteomes" id="UP000269945">
    <property type="component" value="Unassembled WGS sequence"/>
</dbReference>
<comment type="caution">
    <text evidence="1">The sequence shown here is derived from an EMBL/GenBank/DDBJ whole genome shotgun (WGS) entry which is preliminary data.</text>
</comment>
<reference evidence="1 2" key="1">
    <citation type="submission" date="2018-10" db="EMBL/GenBank/DDBJ databases">
        <authorList>
            <person name="Ekblom R."/>
            <person name="Jareborg N."/>
        </authorList>
    </citation>
    <scope>NUCLEOTIDE SEQUENCE [LARGE SCALE GENOMIC DNA]</scope>
    <source>
        <tissue evidence="1">Muscle</tissue>
    </source>
</reference>
<gene>
    <name evidence="1" type="ORF">BN2614_LOCUS2</name>
</gene>
<dbReference type="AlphaFoldDB" id="A0A9X9LU87"/>